<gene>
    <name evidence="1" type="ORF">NITGR_170030</name>
</gene>
<evidence type="ECO:0008006" key="3">
    <source>
        <dbReference type="Google" id="ProtNLM"/>
    </source>
</evidence>
<dbReference type="RefSeq" id="WP_005006533.1">
    <property type="nucleotide sequence ID" value="NZ_HG422173.1"/>
</dbReference>
<dbReference type="InParanoid" id="M1YWB6"/>
<dbReference type="EMBL" id="CAQJ01000019">
    <property type="protein sequence ID" value="CCQ89773.1"/>
    <property type="molecule type" value="Genomic_DNA"/>
</dbReference>
<protein>
    <recommendedName>
        <fullName evidence="3">Class I SAM-dependent methyltransferase</fullName>
    </recommendedName>
</protein>
<dbReference type="Pfam" id="PF13578">
    <property type="entry name" value="Methyltransf_24"/>
    <property type="match status" value="1"/>
</dbReference>
<dbReference type="InterPro" id="IPR029063">
    <property type="entry name" value="SAM-dependent_MTases_sf"/>
</dbReference>
<name>M1YWB6_NITG3</name>
<dbReference type="Proteomes" id="UP000011704">
    <property type="component" value="Unassembled WGS sequence"/>
</dbReference>
<dbReference type="HOGENOM" id="CLU_635893_0_0_0"/>
<organism evidence="1 2">
    <name type="scientific">Nitrospina gracilis (strain 3/211)</name>
    <dbReference type="NCBI Taxonomy" id="1266370"/>
    <lineage>
        <taxon>Bacteria</taxon>
        <taxon>Pseudomonadati</taxon>
        <taxon>Nitrospinota/Tectimicrobiota group</taxon>
        <taxon>Nitrospinota</taxon>
        <taxon>Nitrospinia</taxon>
        <taxon>Nitrospinales</taxon>
        <taxon>Nitrospinaceae</taxon>
        <taxon>Nitrospina</taxon>
    </lineage>
</organism>
<keyword evidence="2" id="KW-1185">Reference proteome</keyword>
<reference evidence="1 2" key="1">
    <citation type="journal article" date="2013" name="Front. Microbiol.">
        <title>The genome of Nitrospina gracilis illuminates the metabolism and evolution of the major marine nitrite oxidizer.</title>
        <authorList>
            <person name="Luecker S."/>
            <person name="Nowka B."/>
            <person name="Rattei T."/>
            <person name="Spieck E."/>
            <person name="and Daims H."/>
        </authorList>
    </citation>
    <scope>NUCLEOTIDE SEQUENCE [LARGE SCALE GENOMIC DNA]</scope>
    <source>
        <strain evidence="1 2">3/211</strain>
    </source>
</reference>
<accession>M1YWB6</accession>
<evidence type="ECO:0000313" key="1">
    <source>
        <dbReference type="EMBL" id="CCQ89773.1"/>
    </source>
</evidence>
<comment type="caution">
    <text evidence="1">The sequence shown here is derived from an EMBL/GenBank/DDBJ whole genome shotgun (WGS) entry which is preliminary data.</text>
</comment>
<proteinExistence type="predicted"/>
<sequence length="431" mass="48416">MDKISSQQMVPEQRLVLEALARAAAIPNLKFLELGSWAGDSTVVLGNVAKEYGGKLYCIDWWKGNEGTPLVDIAAQEDVSSFFWKRITEAGLEDTVIPIRTSTDQGVELVRSLEFDLIFIDADHRFDAISRDIENYAPLVKKGSGILCGHDCEGFLSDFDLAFLKRGKDRDCYQSVHCGVVLAVGQAFSKVAIDYSVWSVRRLEKEGPGWTPTDISVPGLRKAAYLPPPPFAHSTNYNIFRLGRDLFAVPKNLGHYDLTSNDAFPQEVLQATSLKALKETINESLHPQGREPVLIETYKSFNLISHNNEIIAVHHSLGPMDLTKLTPEEIKEHRISERMVSGNFAEEVRVQIDHLTPLLVEESYRGFNIVLYKGRFHAVAQSLGDITDWPAHDFSKERVRGRYFVLDSLLEARSIIDTANDQISENRTLNQ</sequence>
<dbReference type="AlphaFoldDB" id="M1YWB6"/>
<dbReference type="OrthoDB" id="240750at2"/>
<dbReference type="STRING" id="1266370.NITGR_170030"/>
<dbReference type="SUPFAM" id="SSF53335">
    <property type="entry name" value="S-adenosyl-L-methionine-dependent methyltransferases"/>
    <property type="match status" value="1"/>
</dbReference>
<evidence type="ECO:0000313" key="2">
    <source>
        <dbReference type="Proteomes" id="UP000011704"/>
    </source>
</evidence>
<dbReference type="Gene3D" id="3.40.50.150">
    <property type="entry name" value="Vaccinia Virus protein VP39"/>
    <property type="match status" value="1"/>
</dbReference>